<keyword evidence="8" id="KW-0067">ATP-binding</keyword>
<keyword evidence="15" id="KW-1185">Reference proteome</keyword>
<evidence type="ECO:0000256" key="9">
    <source>
        <dbReference type="ARBA" id="ARBA00022989"/>
    </source>
</evidence>
<dbReference type="GO" id="GO:0005524">
    <property type="term" value="F:ATP binding"/>
    <property type="evidence" value="ECO:0007669"/>
    <property type="project" value="UniProtKB-KW"/>
</dbReference>
<dbReference type="Pfam" id="PF07714">
    <property type="entry name" value="PK_Tyr_Ser-Thr"/>
    <property type="match status" value="1"/>
</dbReference>
<dbReference type="FunFam" id="3.80.10.10:FF:000383">
    <property type="entry name" value="Leucine-rich repeat receptor protein kinase EMS1"/>
    <property type="match status" value="1"/>
</dbReference>
<evidence type="ECO:0000256" key="3">
    <source>
        <dbReference type="ARBA" id="ARBA00022614"/>
    </source>
</evidence>
<feature type="transmembrane region" description="Helical" evidence="12">
    <location>
        <begin position="563"/>
        <end position="584"/>
    </location>
</feature>
<dbReference type="InterPro" id="IPR001611">
    <property type="entry name" value="Leu-rich_rpt"/>
</dbReference>
<evidence type="ECO:0000259" key="13">
    <source>
        <dbReference type="PROSITE" id="PS50011"/>
    </source>
</evidence>
<evidence type="ECO:0000256" key="7">
    <source>
        <dbReference type="ARBA" id="ARBA00022741"/>
    </source>
</evidence>
<dbReference type="SUPFAM" id="SSF56112">
    <property type="entry name" value="Protein kinase-like (PK-like)"/>
    <property type="match status" value="1"/>
</dbReference>
<dbReference type="EMBL" id="LR743595">
    <property type="protein sequence ID" value="CAA2625072.1"/>
    <property type="molecule type" value="Genomic_DNA"/>
</dbReference>
<keyword evidence="4 12" id="KW-0812">Transmembrane</keyword>
<dbReference type="PANTHER" id="PTHR48003:SF5">
    <property type="entry name" value="OS07G0626500 PROTEIN"/>
    <property type="match status" value="1"/>
</dbReference>
<keyword evidence="11" id="KW-0675">Receptor</keyword>
<keyword evidence="2" id="KW-0597">Phosphoprotein</keyword>
<keyword evidence="6" id="KW-0677">Repeat</keyword>
<dbReference type="Pfam" id="PF23598">
    <property type="entry name" value="LRR_14"/>
    <property type="match status" value="1"/>
</dbReference>
<dbReference type="FunFam" id="3.30.200.20:FF:000486">
    <property type="entry name" value="Leucine-rich repeat receptor-like protein kinase"/>
    <property type="match status" value="1"/>
</dbReference>
<evidence type="ECO:0000256" key="2">
    <source>
        <dbReference type="ARBA" id="ARBA00022553"/>
    </source>
</evidence>
<evidence type="ECO:0000313" key="14">
    <source>
        <dbReference type="EMBL" id="CAA2625072.1"/>
    </source>
</evidence>
<dbReference type="SUPFAM" id="SSF52047">
    <property type="entry name" value="RNI-like"/>
    <property type="match status" value="1"/>
</dbReference>
<dbReference type="InterPro" id="IPR011009">
    <property type="entry name" value="Kinase-like_dom_sf"/>
</dbReference>
<dbReference type="InterPro" id="IPR000719">
    <property type="entry name" value="Prot_kinase_dom"/>
</dbReference>
<evidence type="ECO:0000256" key="6">
    <source>
        <dbReference type="ARBA" id="ARBA00022737"/>
    </source>
</evidence>
<dbReference type="InterPro" id="IPR055414">
    <property type="entry name" value="LRR_R13L4/SHOC2-like"/>
</dbReference>
<evidence type="ECO:0000256" key="12">
    <source>
        <dbReference type="SAM" id="Phobius"/>
    </source>
</evidence>
<dbReference type="Gene3D" id="3.80.10.10">
    <property type="entry name" value="Ribonuclease Inhibitor"/>
    <property type="match status" value="3"/>
</dbReference>
<dbReference type="Gene3D" id="1.10.510.10">
    <property type="entry name" value="Transferase(Phosphotransferase) domain 1"/>
    <property type="match status" value="1"/>
</dbReference>
<dbReference type="PANTHER" id="PTHR48003">
    <property type="entry name" value="OS07G0626500 PROTEIN"/>
    <property type="match status" value="1"/>
</dbReference>
<gene>
    <name evidence="14" type="ORF">SI7747_08010874</name>
</gene>
<evidence type="ECO:0000256" key="4">
    <source>
        <dbReference type="ARBA" id="ARBA00022692"/>
    </source>
</evidence>
<organism evidence="14">
    <name type="scientific">Spirodela intermedia</name>
    <name type="common">Intermediate duckweed</name>
    <dbReference type="NCBI Taxonomy" id="51605"/>
    <lineage>
        <taxon>Eukaryota</taxon>
        <taxon>Viridiplantae</taxon>
        <taxon>Streptophyta</taxon>
        <taxon>Embryophyta</taxon>
        <taxon>Tracheophyta</taxon>
        <taxon>Spermatophyta</taxon>
        <taxon>Magnoliopsida</taxon>
        <taxon>Liliopsida</taxon>
        <taxon>Araceae</taxon>
        <taxon>Lemnoideae</taxon>
        <taxon>Spirodela</taxon>
    </lineage>
</organism>
<evidence type="ECO:0000256" key="1">
    <source>
        <dbReference type="ARBA" id="ARBA00004167"/>
    </source>
</evidence>
<evidence type="ECO:0000256" key="11">
    <source>
        <dbReference type="ARBA" id="ARBA00023170"/>
    </source>
</evidence>
<dbReference type="InterPro" id="IPR001245">
    <property type="entry name" value="Ser-Thr/Tyr_kinase_cat_dom"/>
</dbReference>
<dbReference type="Proteomes" id="UP001189122">
    <property type="component" value="Unassembled WGS sequence"/>
</dbReference>
<dbReference type="GO" id="GO:0016020">
    <property type="term" value="C:membrane"/>
    <property type="evidence" value="ECO:0007669"/>
    <property type="project" value="UniProtKB-SubCell"/>
</dbReference>
<evidence type="ECO:0000256" key="8">
    <source>
        <dbReference type="ARBA" id="ARBA00022840"/>
    </source>
</evidence>
<dbReference type="AlphaFoldDB" id="A0A7I8J2P4"/>
<proteinExistence type="predicted"/>
<protein>
    <recommendedName>
        <fullName evidence="13">Protein kinase domain-containing protein</fullName>
    </recommendedName>
</protein>
<reference evidence="14 15" key="1">
    <citation type="submission" date="2019-12" db="EMBL/GenBank/DDBJ databases">
        <authorList>
            <person name="Scholz U."/>
            <person name="Mascher M."/>
            <person name="Fiebig A."/>
        </authorList>
    </citation>
    <scope>NUCLEOTIDE SEQUENCE</scope>
</reference>
<dbReference type="Pfam" id="PF00560">
    <property type="entry name" value="LRR_1"/>
    <property type="match status" value="7"/>
</dbReference>
<name>A0A7I8J2P4_SPIIN</name>
<dbReference type="InterPro" id="IPR032675">
    <property type="entry name" value="LRR_dom_sf"/>
</dbReference>
<feature type="domain" description="Protein kinase" evidence="13">
    <location>
        <begin position="695"/>
        <end position="971"/>
    </location>
</feature>
<keyword evidence="3" id="KW-0433">Leucine-rich repeat</keyword>
<evidence type="ECO:0000256" key="5">
    <source>
        <dbReference type="ARBA" id="ARBA00022729"/>
    </source>
</evidence>
<dbReference type="GO" id="GO:0004674">
    <property type="term" value="F:protein serine/threonine kinase activity"/>
    <property type="evidence" value="ECO:0007669"/>
    <property type="project" value="UniProtKB-EC"/>
</dbReference>
<keyword evidence="9 12" id="KW-1133">Transmembrane helix</keyword>
<dbReference type="EMBL" id="CACRZD030000008">
    <property type="protein sequence ID" value="CAA6664485.1"/>
    <property type="molecule type" value="Genomic_DNA"/>
</dbReference>
<evidence type="ECO:0000313" key="15">
    <source>
        <dbReference type="Proteomes" id="UP001189122"/>
    </source>
</evidence>
<accession>A0A7I8J2P4</accession>
<comment type="subcellular location">
    <subcellularLocation>
        <location evidence="1">Membrane</location>
        <topology evidence="1">Single-pass membrane protein</topology>
    </subcellularLocation>
</comment>
<evidence type="ECO:0000256" key="10">
    <source>
        <dbReference type="ARBA" id="ARBA00023136"/>
    </source>
</evidence>
<keyword evidence="7" id="KW-0547">Nucleotide-binding</keyword>
<keyword evidence="5" id="KW-0732">Signal</keyword>
<dbReference type="InterPro" id="IPR053059">
    <property type="entry name" value="Inactive_SerThr-Kinase_ABA"/>
</dbReference>
<sequence>MRFGLCSSSGRASGRILRSGARLVESCVGNGGRSCPSTFYGIACDGNGAVVALTLDGLGISGDLKLSTLAGMKSLRSISLSGNKFTGRLVPAIGYLTSLQHLDLSGNQFYGPVPRRITDLQDLVHLNLSFNGFKGGLPDGFQNLHQLRVLDLHSNGLWADASAVMSELRNVEHLDLSDNAFYGRLPMNSSNLLSLADTAKFINLSYNELSGGFFTGDSLALFRNLEILDVSDNRLSGELLSFGLPPNLRVLRARKNQLHGSLPEELLESSLALVELDLSGNGFTGSIFSINSTSLKILNLSSNSFSGPLPSSIGSCSTVDLSQNIISGDLSYISQWGAMLEHIDLSSNRLSGSLPVFSQFQVLTSIKIRNNSLVGNLPSMLGSYPKVSVIDLSVNKLTGPLLPNLFTSLTLTFLNLSDNHFSGTIPLQTHNSTESPILPFTSLMQFLIFEMQKLKLLDLQKNSLTGEIPQEIGELDSLEVLDLSMNHFKGNIPNMLQVSLKTFNVSYNDLSGLIPEKLKRFREDSFFPGNSFLLFPDGLSTENGGSGLINNEAEGHLRSRIRVITIVLAVGAVALILVISMAIYKIRTQSSSREETIQTECLWRRCNTGKIYPSNLCGSDLRKVSVEAPNHSAQRSCDVPGGLVPSHASTSSPRSIDTYLADRCGVLDIDSPDQLAGELFFLDDSLVFSVEDLSQSPSESLGRSSYGISYKATLDCGHTLTVKLLRAHLVRHRKEFAKEVKRIGSIQHPNIIPIRAYYWGPREQERLILSDYVHGDSLAHHLHESSPRRRHPHLSFHQRLRIAADIARALRHLHCVGGLPHGNLKSSNIFLTGPDLTARLTGQCLHRLMLPEGAAEQMLTLAALGYAAGPGSAPSFEADVYAFGVVVMELLTGRSAGDIITGWCGVFDLPEWVQMFAREGRELDCLDVSPGDYEEARGAMEELLAVALRCVSPGERESGPMEGPSLQRSAP</sequence>
<dbReference type="PROSITE" id="PS50011">
    <property type="entry name" value="PROTEIN_KINASE_DOM"/>
    <property type="match status" value="1"/>
</dbReference>
<keyword evidence="10 12" id="KW-0472">Membrane</keyword>